<protein>
    <submittedName>
        <fullName evidence="1">Uncharacterized protein</fullName>
    </submittedName>
</protein>
<sequence>MSTVAEIIDAVKHLSAEEKDEFLEKLREVEFEDAWDRQMQADAKAGKLDFLVREGEDAIRKGELRDWPGKSQS</sequence>
<proteinExistence type="predicted"/>
<dbReference type="InParanoid" id="B4DBQ0"/>
<evidence type="ECO:0000313" key="1">
    <source>
        <dbReference type="EMBL" id="EDY16152.1"/>
    </source>
</evidence>
<reference evidence="1 2" key="1">
    <citation type="journal article" date="2011" name="J. Bacteriol.">
        <title>Genome sequence of Chthoniobacter flavus Ellin428, an aerobic heterotrophic soil bacterium.</title>
        <authorList>
            <person name="Kant R."/>
            <person name="van Passel M.W."/>
            <person name="Palva A."/>
            <person name="Lucas S."/>
            <person name="Lapidus A."/>
            <person name="Glavina Del Rio T."/>
            <person name="Dalin E."/>
            <person name="Tice H."/>
            <person name="Bruce D."/>
            <person name="Goodwin L."/>
            <person name="Pitluck S."/>
            <person name="Larimer F.W."/>
            <person name="Land M.L."/>
            <person name="Hauser L."/>
            <person name="Sangwan P."/>
            <person name="de Vos W.M."/>
            <person name="Janssen P.H."/>
            <person name="Smidt H."/>
        </authorList>
    </citation>
    <scope>NUCLEOTIDE SEQUENCE [LARGE SCALE GENOMIC DNA]</scope>
    <source>
        <strain evidence="1 2">Ellin428</strain>
    </source>
</reference>
<keyword evidence="2" id="KW-1185">Reference proteome</keyword>
<comment type="caution">
    <text evidence="1">The sequence shown here is derived from an EMBL/GenBank/DDBJ whole genome shotgun (WGS) entry which is preliminary data.</text>
</comment>
<accession>B4DBQ0</accession>
<dbReference type="EMBL" id="ABVL01000039">
    <property type="protein sequence ID" value="EDY16152.1"/>
    <property type="molecule type" value="Genomic_DNA"/>
</dbReference>
<dbReference type="RefSeq" id="WP_006983659.1">
    <property type="nucleotide sequence ID" value="NZ_ABVL01000039.1"/>
</dbReference>
<dbReference type="AlphaFoldDB" id="B4DBQ0"/>
<gene>
    <name evidence="1" type="ORF">CfE428DRAFT_6341</name>
</gene>
<dbReference type="STRING" id="497964.CfE428DRAFT_6341"/>
<dbReference type="Proteomes" id="UP000005824">
    <property type="component" value="Unassembled WGS sequence"/>
</dbReference>
<name>B4DBQ0_9BACT</name>
<evidence type="ECO:0000313" key="2">
    <source>
        <dbReference type="Proteomes" id="UP000005824"/>
    </source>
</evidence>
<organism evidence="1 2">
    <name type="scientific">Chthoniobacter flavus Ellin428</name>
    <dbReference type="NCBI Taxonomy" id="497964"/>
    <lineage>
        <taxon>Bacteria</taxon>
        <taxon>Pseudomonadati</taxon>
        <taxon>Verrucomicrobiota</taxon>
        <taxon>Spartobacteria</taxon>
        <taxon>Chthoniobacterales</taxon>
        <taxon>Chthoniobacteraceae</taxon>
        <taxon>Chthoniobacter</taxon>
    </lineage>
</organism>